<dbReference type="InterPro" id="IPR029057">
    <property type="entry name" value="PRTase-like"/>
</dbReference>
<dbReference type="Proteomes" id="UP001171751">
    <property type="component" value="Unassembled WGS sequence"/>
</dbReference>
<comment type="similarity">
    <text evidence="5">Belongs to the purine/pyrimidine phosphoribosyltransferase family. Xpt subfamily.</text>
</comment>
<comment type="subunit">
    <text evidence="5">Homodimer.</text>
</comment>
<organism evidence="8 9">
    <name type="scientific">Atopococcus tabaci</name>
    <dbReference type="NCBI Taxonomy" id="269774"/>
    <lineage>
        <taxon>Bacteria</taxon>
        <taxon>Bacillati</taxon>
        <taxon>Bacillota</taxon>
        <taxon>Bacilli</taxon>
        <taxon>Lactobacillales</taxon>
        <taxon>Carnobacteriaceae</taxon>
        <taxon>Atopococcus</taxon>
    </lineage>
</organism>
<feature type="binding site" evidence="5">
    <location>
        <begin position="128"/>
        <end position="132"/>
    </location>
    <ligand>
        <name>5-phospho-alpha-D-ribose 1-diphosphate</name>
        <dbReference type="ChEBI" id="CHEBI:58017"/>
    </ligand>
</feature>
<comment type="pathway">
    <text evidence="5">Purine metabolism; XMP biosynthesis via salvage pathway; XMP from xanthine: step 1/1.</text>
</comment>
<dbReference type="EC" id="2.4.2.22" evidence="5 6"/>
<dbReference type="InterPro" id="IPR050118">
    <property type="entry name" value="Pur/Pyrimidine_PRTase"/>
</dbReference>
<dbReference type="NCBIfam" id="TIGR01744">
    <property type="entry name" value="XPRTase"/>
    <property type="match status" value="1"/>
</dbReference>
<comment type="function">
    <text evidence="5">Converts the preformed base xanthine, a product of nucleic acid breakdown, to xanthosine 5'-monophosphate (XMP), so it can be reused for RNA or DNA synthesis.</text>
</comment>
<comment type="catalytic activity">
    <reaction evidence="5">
        <text>XMP + diphosphate = xanthine + 5-phospho-alpha-D-ribose 1-diphosphate</text>
        <dbReference type="Rhea" id="RHEA:10800"/>
        <dbReference type="ChEBI" id="CHEBI:17712"/>
        <dbReference type="ChEBI" id="CHEBI:33019"/>
        <dbReference type="ChEBI" id="CHEBI:57464"/>
        <dbReference type="ChEBI" id="CHEBI:58017"/>
        <dbReference type="EC" id="2.4.2.22"/>
    </reaction>
</comment>
<keyword evidence="2 5" id="KW-0328">Glycosyltransferase</keyword>
<keyword evidence="4 5" id="KW-0660">Purine salvage</keyword>
<dbReference type="InterPro" id="IPR010079">
    <property type="entry name" value="Xanthine_PRibTrfase"/>
</dbReference>
<dbReference type="HAMAP" id="MF_01184">
    <property type="entry name" value="XPRTase"/>
    <property type="match status" value="1"/>
</dbReference>
<protein>
    <recommendedName>
        <fullName evidence="5 6">Xanthine phosphoribosyltransferase</fullName>
        <shortName evidence="5">XPRTase</shortName>
        <ecNumber evidence="5 6">2.4.2.22</ecNumber>
    </recommendedName>
</protein>
<evidence type="ECO:0000256" key="2">
    <source>
        <dbReference type="ARBA" id="ARBA00022676"/>
    </source>
</evidence>
<feature type="binding site" evidence="5">
    <location>
        <position position="27"/>
    </location>
    <ligand>
        <name>xanthine</name>
        <dbReference type="ChEBI" id="CHEBI:17712"/>
    </ligand>
</feature>
<feature type="domain" description="Phosphoribosyltransferase" evidence="7">
    <location>
        <begin position="29"/>
        <end position="175"/>
    </location>
</feature>
<dbReference type="AlphaFoldDB" id="A0AA43UC99"/>
<dbReference type="InterPro" id="IPR000836">
    <property type="entry name" value="PRTase_dom"/>
</dbReference>
<gene>
    <name evidence="5" type="primary">xpt</name>
    <name evidence="8" type="ORF">Q4F26_03205</name>
</gene>
<dbReference type="EMBL" id="JAUNQW010000009">
    <property type="protein sequence ID" value="MDO5457329.1"/>
    <property type="molecule type" value="Genomic_DNA"/>
</dbReference>
<dbReference type="GO" id="GO:0032265">
    <property type="term" value="P:XMP salvage"/>
    <property type="evidence" value="ECO:0007669"/>
    <property type="project" value="UniProtKB-UniRule"/>
</dbReference>
<dbReference type="GO" id="GO:0000310">
    <property type="term" value="F:xanthine phosphoribosyltransferase activity"/>
    <property type="evidence" value="ECO:0007669"/>
    <property type="project" value="UniProtKB-UniRule"/>
</dbReference>
<comment type="subcellular location">
    <subcellularLocation>
        <location evidence="5">Cytoplasm</location>
    </subcellularLocation>
</comment>
<dbReference type="PANTHER" id="PTHR43864:SF1">
    <property type="entry name" value="XANTHINE PHOSPHORIBOSYLTRANSFERASE"/>
    <property type="match status" value="1"/>
</dbReference>
<proteinExistence type="inferred from homology"/>
<evidence type="ECO:0000256" key="6">
    <source>
        <dbReference type="NCBIfam" id="TIGR01744"/>
    </source>
</evidence>
<accession>A0AA43UC99</accession>
<dbReference type="GO" id="GO:0046110">
    <property type="term" value="P:xanthine metabolic process"/>
    <property type="evidence" value="ECO:0007669"/>
    <property type="project" value="UniProtKB-UniRule"/>
</dbReference>
<keyword evidence="9" id="KW-1185">Reference proteome</keyword>
<evidence type="ECO:0000256" key="1">
    <source>
        <dbReference type="ARBA" id="ARBA00022490"/>
    </source>
</evidence>
<evidence type="ECO:0000313" key="9">
    <source>
        <dbReference type="Proteomes" id="UP001171751"/>
    </source>
</evidence>
<feature type="binding site" evidence="5">
    <location>
        <position position="156"/>
    </location>
    <ligand>
        <name>xanthine</name>
        <dbReference type="ChEBI" id="CHEBI:17712"/>
    </ligand>
</feature>
<sequence>MTTLNDRIKRDGIVVNESILKIDSFLNHQIDPLVISQIAEKLYDHYKETGVTKILTIEASGIAPALMTAQQFEVPMLFAKKATPSTLLEEQYKTDIHSYTKNITNSVIVSKEYLSQNDVVLIVDDFLASGQAAMGLIDLVKQAGAKVAGVGICVEKSFQGGREELEKMDVDVYSISRIASLKSNEVTFVEEARHE</sequence>
<dbReference type="CDD" id="cd06223">
    <property type="entry name" value="PRTases_typeI"/>
    <property type="match status" value="1"/>
</dbReference>
<name>A0AA43UC99_9LACT</name>
<feature type="binding site" evidence="5">
    <location>
        <position position="20"/>
    </location>
    <ligand>
        <name>xanthine</name>
        <dbReference type="ChEBI" id="CHEBI:17712"/>
    </ligand>
</feature>
<comment type="caution">
    <text evidence="8">The sequence shown here is derived from an EMBL/GenBank/DDBJ whole genome shotgun (WGS) entry which is preliminary data.</text>
</comment>
<evidence type="ECO:0000256" key="5">
    <source>
        <dbReference type="HAMAP-Rule" id="MF_01184"/>
    </source>
</evidence>
<keyword evidence="1 5" id="KW-0963">Cytoplasm</keyword>
<dbReference type="SUPFAM" id="SSF53271">
    <property type="entry name" value="PRTase-like"/>
    <property type="match status" value="1"/>
</dbReference>
<keyword evidence="3 5" id="KW-0808">Transferase</keyword>
<dbReference type="GO" id="GO:0005737">
    <property type="term" value="C:cytoplasm"/>
    <property type="evidence" value="ECO:0007669"/>
    <property type="project" value="UniProtKB-SubCell"/>
</dbReference>
<dbReference type="Gene3D" id="3.40.50.2020">
    <property type="match status" value="1"/>
</dbReference>
<dbReference type="PANTHER" id="PTHR43864">
    <property type="entry name" value="HYPOXANTHINE/GUANINE PHOSPHORIBOSYLTRANSFERASE"/>
    <property type="match status" value="1"/>
</dbReference>
<evidence type="ECO:0000256" key="3">
    <source>
        <dbReference type="ARBA" id="ARBA00022679"/>
    </source>
</evidence>
<dbReference type="GO" id="GO:0006166">
    <property type="term" value="P:purine ribonucleoside salvage"/>
    <property type="evidence" value="ECO:0007669"/>
    <property type="project" value="UniProtKB-KW"/>
</dbReference>
<evidence type="ECO:0000259" key="7">
    <source>
        <dbReference type="Pfam" id="PF00156"/>
    </source>
</evidence>
<dbReference type="Pfam" id="PF00156">
    <property type="entry name" value="Pribosyltran"/>
    <property type="match status" value="1"/>
</dbReference>
<reference evidence="8" key="1">
    <citation type="submission" date="2023-07" db="EMBL/GenBank/DDBJ databases">
        <title>Between Cages and Wild: Unraveling the Impact of Captivity on Animal Microbiomes and Antimicrobial Resistance.</title>
        <authorList>
            <person name="Schmartz G.P."/>
            <person name="Rehner J."/>
            <person name="Schuff M.J."/>
            <person name="Becker S.L."/>
            <person name="Kravczyk M."/>
            <person name="Gurevich A."/>
            <person name="Francke R."/>
            <person name="Mueller R."/>
            <person name="Keller V."/>
            <person name="Keller A."/>
        </authorList>
    </citation>
    <scope>NUCLEOTIDE SEQUENCE</scope>
    <source>
        <strain evidence="8">S39M_St_73</strain>
    </source>
</reference>
<evidence type="ECO:0000313" key="8">
    <source>
        <dbReference type="EMBL" id="MDO5457329.1"/>
    </source>
</evidence>
<evidence type="ECO:0000256" key="4">
    <source>
        <dbReference type="ARBA" id="ARBA00022726"/>
    </source>
</evidence>
<dbReference type="NCBIfam" id="NF006671">
    <property type="entry name" value="PRK09219.1"/>
    <property type="match status" value="1"/>
</dbReference>